<feature type="transmembrane region" description="Helical" evidence="1">
    <location>
        <begin position="20"/>
        <end position="39"/>
    </location>
</feature>
<keyword evidence="1" id="KW-0472">Membrane</keyword>
<comment type="caution">
    <text evidence="2">The sequence shown here is derived from an EMBL/GenBank/DDBJ whole genome shotgun (WGS) entry which is preliminary data.</text>
</comment>
<evidence type="ECO:0000256" key="1">
    <source>
        <dbReference type="SAM" id="Phobius"/>
    </source>
</evidence>
<keyword evidence="3" id="KW-1185">Reference proteome</keyword>
<keyword evidence="1" id="KW-0812">Transmembrane</keyword>
<keyword evidence="1" id="KW-1133">Transmembrane helix</keyword>
<dbReference type="EMBL" id="BSPD01000023">
    <property type="protein sequence ID" value="GLS25141.1"/>
    <property type="molecule type" value="Genomic_DNA"/>
</dbReference>
<dbReference type="RefSeq" id="WP_232595317.1">
    <property type="nucleotide sequence ID" value="NZ_BSPD01000023.1"/>
</dbReference>
<organism evidence="2 3">
    <name type="scientific">Marinibactrum halimedae</name>
    <dbReference type="NCBI Taxonomy" id="1444977"/>
    <lineage>
        <taxon>Bacteria</taxon>
        <taxon>Pseudomonadati</taxon>
        <taxon>Pseudomonadota</taxon>
        <taxon>Gammaproteobacteria</taxon>
        <taxon>Cellvibrionales</taxon>
        <taxon>Cellvibrionaceae</taxon>
        <taxon>Marinibactrum</taxon>
    </lineage>
</organism>
<feature type="transmembrane region" description="Helical" evidence="1">
    <location>
        <begin position="51"/>
        <end position="70"/>
    </location>
</feature>
<protein>
    <submittedName>
        <fullName evidence="2">Uncharacterized protein</fullName>
    </submittedName>
</protein>
<evidence type="ECO:0000313" key="3">
    <source>
        <dbReference type="Proteomes" id="UP001156870"/>
    </source>
</evidence>
<proteinExistence type="predicted"/>
<reference evidence="2 3" key="1">
    <citation type="journal article" date="2014" name="Int. J. Syst. Evol. Microbiol.">
        <title>Complete genome sequence of Corynebacterium casei LMG S-19264T (=DSM 44701T), isolated from a smear-ripened cheese.</title>
        <authorList>
            <consortium name="US DOE Joint Genome Institute (JGI-PGF)"/>
            <person name="Walter F."/>
            <person name="Albersmeier A."/>
            <person name="Kalinowski J."/>
            <person name="Ruckert C."/>
        </authorList>
    </citation>
    <scope>NUCLEOTIDE SEQUENCE [LARGE SCALE GENOMIC DNA]</scope>
    <source>
        <strain evidence="2 3">NBRC 110095</strain>
    </source>
</reference>
<accession>A0AA37T3Y1</accession>
<dbReference type="Proteomes" id="UP001156870">
    <property type="component" value="Unassembled WGS sequence"/>
</dbReference>
<name>A0AA37T3Y1_9GAMM</name>
<sequence>MRVKHIKNGDLSLSNKSWFFLCLLICLLLVNFIAGGHYMLTHPVSSWGPGIYIQLPLLAVLGFFLGRAFTRKSEFYFDHKNKTVSYSVQSMWNEDKGVLDIAQILEVIIQEGGTTDGGDSLERLAIRCRNKTIPMSATYTNTMNFKSIKEEIDEWLHENKND</sequence>
<gene>
    <name evidence="2" type="ORF">GCM10007877_08550</name>
</gene>
<evidence type="ECO:0000313" key="2">
    <source>
        <dbReference type="EMBL" id="GLS25141.1"/>
    </source>
</evidence>
<dbReference type="AlphaFoldDB" id="A0AA37T3Y1"/>